<dbReference type="PANTHER" id="PTHR43823:SF3">
    <property type="entry name" value="MULTIDRUG EXPORT PROTEIN MEPA"/>
    <property type="match status" value="1"/>
</dbReference>
<dbReference type="InterPro" id="IPR002528">
    <property type="entry name" value="MATE_fam"/>
</dbReference>
<dbReference type="InterPro" id="IPR048279">
    <property type="entry name" value="MdtK-like"/>
</dbReference>
<protein>
    <recommendedName>
        <fullName evidence="4">Multidrug export protein MepA</fullName>
    </recommendedName>
    <alternativeName>
        <fullName evidence="3">Multidrug resistance protein NorM</fullName>
    </alternativeName>
    <alternativeName>
        <fullName evidence="11">Na(+)/drug antiporter</fullName>
    </alternativeName>
</protein>
<keyword evidence="9 12" id="KW-0472">Membrane</keyword>
<feature type="transmembrane region" description="Helical" evidence="12">
    <location>
        <begin position="414"/>
        <end position="433"/>
    </location>
</feature>
<comment type="caution">
    <text evidence="13">The sequence shown here is derived from an EMBL/GenBank/DDBJ whole genome shotgun (WGS) entry which is preliminary data.</text>
</comment>
<dbReference type="PIRSF" id="PIRSF006603">
    <property type="entry name" value="DinF"/>
    <property type="match status" value="1"/>
</dbReference>
<evidence type="ECO:0000313" key="13">
    <source>
        <dbReference type="EMBL" id="MDN3611296.1"/>
    </source>
</evidence>
<evidence type="ECO:0000256" key="5">
    <source>
        <dbReference type="ARBA" id="ARBA00022448"/>
    </source>
</evidence>
<dbReference type="PANTHER" id="PTHR43823">
    <property type="entry name" value="SPORULATION PROTEIN YKVU"/>
    <property type="match status" value="1"/>
</dbReference>
<feature type="transmembrane region" description="Helical" evidence="12">
    <location>
        <begin position="165"/>
        <end position="184"/>
    </location>
</feature>
<keyword evidence="14" id="KW-1185">Reference proteome</keyword>
<evidence type="ECO:0000256" key="8">
    <source>
        <dbReference type="ARBA" id="ARBA00022989"/>
    </source>
</evidence>
<dbReference type="EMBL" id="JAUFQC010000027">
    <property type="protein sequence ID" value="MDN3611296.1"/>
    <property type="molecule type" value="Genomic_DNA"/>
</dbReference>
<feature type="transmembrane region" description="Helical" evidence="12">
    <location>
        <begin position="89"/>
        <end position="112"/>
    </location>
</feature>
<evidence type="ECO:0000256" key="7">
    <source>
        <dbReference type="ARBA" id="ARBA00022692"/>
    </source>
</evidence>
<evidence type="ECO:0000256" key="11">
    <source>
        <dbReference type="ARBA" id="ARBA00030855"/>
    </source>
</evidence>
<comment type="similarity">
    <text evidence="2">Belongs to the multi antimicrobial extrusion (MATE) (TC 2.A.66.1) family. MepA subfamily.</text>
</comment>
<dbReference type="RefSeq" id="WP_170882810.1">
    <property type="nucleotide sequence ID" value="NZ_JABEYA020000006.1"/>
</dbReference>
<feature type="transmembrane region" description="Helical" evidence="12">
    <location>
        <begin position="234"/>
        <end position="255"/>
    </location>
</feature>
<dbReference type="CDD" id="cd13143">
    <property type="entry name" value="MATE_MepA_like"/>
    <property type="match status" value="1"/>
</dbReference>
<proteinExistence type="inferred from homology"/>
<feature type="transmembrane region" description="Helical" evidence="12">
    <location>
        <begin position="12"/>
        <end position="32"/>
    </location>
</feature>
<name>A0ABT8BWA5_9VIBR</name>
<feature type="transmembrane region" description="Helical" evidence="12">
    <location>
        <begin position="310"/>
        <end position="334"/>
    </location>
</feature>
<comment type="subcellular location">
    <subcellularLocation>
        <location evidence="1">Cell inner membrane</location>
        <topology evidence="1">Multi-pass membrane protein</topology>
    </subcellularLocation>
</comment>
<evidence type="ECO:0000256" key="9">
    <source>
        <dbReference type="ARBA" id="ARBA00023136"/>
    </source>
</evidence>
<keyword evidence="7 12" id="KW-0812">Transmembrane</keyword>
<evidence type="ECO:0000256" key="12">
    <source>
        <dbReference type="SAM" id="Phobius"/>
    </source>
</evidence>
<accession>A0ABT8BWA5</accession>
<feature type="transmembrane region" description="Helical" evidence="12">
    <location>
        <begin position="388"/>
        <end position="408"/>
    </location>
</feature>
<organism evidence="13 14">
    <name type="scientific">Vibrio ostreicida</name>
    <dbReference type="NCBI Taxonomy" id="526588"/>
    <lineage>
        <taxon>Bacteria</taxon>
        <taxon>Pseudomonadati</taxon>
        <taxon>Pseudomonadota</taxon>
        <taxon>Gammaproteobacteria</taxon>
        <taxon>Vibrionales</taxon>
        <taxon>Vibrionaceae</taxon>
        <taxon>Vibrio</taxon>
    </lineage>
</organism>
<gene>
    <name evidence="13" type="ORF">QWZ16_16970</name>
</gene>
<feature type="transmembrane region" description="Helical" evidence="12">
    <location>
        <begin position="132"/>
        <end position="153"/>
    </location>
</feature>
<keyword evidence="8 12" id="KW-1133">Transmembrane helix</keyword>
<feature type="transmembrane region" description="Helical" evidence="12">
    <location>
        <begin position="354"/>
        <end position="376"/>
    </location>
</feature>
<keyword evidence="6" id="KW-1003">Cell membrane</keyword>
<keyword evidence="10" id="KW-0046">Antibiotic resistance</keyword>
<dbReference type="Pfam" id="PF01554">
    <property type="entry name" value="MatE"/>
    <property type="match status" value="2"/>
</dbReference>
<evidence type="ECO:0000313" key="14">
    <source>
        <dbReference type="Proteomes" id="UP001238540"/>
    </source>
</evidence>
<keyword evidence="5" id="KW-0813">Transport</keyword>
<evidence type="ECO:0000256" key="4">
    <source>
        <dbReference type="ARBA" id="ARBA00022106"/>
    </source>
</evidence>
<feature type="transmembrane region" description="Helical" evidence="12">
    <location>
        <begin position="267"/>
        <end position="290"/>
    </location>
</feature>
<reference evidence="14" key="1">
    <citation type="journal article" date="2019" name="Int. J. Syst. Evol. Microbiol.">
        <title>The Global Catalogue of Microorganisms (GCM) 10K type strain sequencing project: providing services to taxonomists for standard genome sequencing and annotation.</title>
        <authorList>
            <consortium name="The Broad Institute Genomics Platform"/>
            <consortium name="The Broad Institute Genome Sequencing Center for Infectious Disease"/>
            <person name="Wu L."/>
            <person name="Ma J."/>
        </authorList>
    </citation>
    <scope>NUCLEOTIDE SEQUENCE [LARGE SCALE GENOMIC DNA]</scope>
    <source>
        <strain evidence="14">CECT 7398</strain>
    </source>
</reference>
<evidence type="ECO:0000256" key="3">
    <source>
        <dbReference type="ARBA" id="ARBA00013489"/>
    </source>
</evidence>
<evidence type="ECO:0000256" key="10">
    <source>
        <dbReference type="ARBA" id="ARBA00023251"/>
    </source>
</evidence>
<feature type="transmembrane region" description="Helical" evidence="12">
    <location>
        <begin position="190"/>
        <end position="213"/>
    </location>
</feature>
<dbReference type="Proteomes" id="UP001238540">
    <property type="component" value="Unassembled WGS sequence"/>
</dbReference>
<sequence>MDFGHDPIKRLFFKLYWPTLTGMLTMAAYQLADGIIVGYGVGSMALAGISMSFPLLFVAISLAMLIGIGSSMVVAIKLGENQPAVANRVFHYSCSFSVLVSVVLACVLLVFIDTWVRLLGASADIQPYLKEYIIYWAIFLPTLFLRFSFGFFINNDKSPHVSRNANILSSILNVVLDMFFVLVLEWGIKGAAIATGISQTIAVIYMGYHFYLGEKHLSFKNYVFRIRDREQKRIIGLGFPIFISEISGALAFALLNKTVIEQGGSEAGPALAVINFTLFLVMKFLVGAAFSVQPVFGFNHGAKKPQRIEVLLSFSLKFVFVIGVLAYILIYLFAGQIVTLFNVAHPKEVQLATQALLLFYPATAFMGANLIFGAYFQSVEKLKIATSLALIRGIVLVAFFLMILPKLLGIMGVWLAMPLAELVAFLIALPFILSKSSKEEYV</sequence>
<feature type="transmembrane region" description="Helical" evidence="12">
    <location>
        <begin position="44"/>
        <end position="68"/>
    </location>
</feature>
<evidence type="ECO:0000256" key="1">
    <source>
        <dbReference type="ARBA" id="ARBA00004429"/>
    </source>
</evidence>
<dbReference type="InterPro" id="IPR051327">
    <property type="entry name" value="MATE_MepA_subfamily"/>
</dbReference>
<dbReference type="InterPro" id="IPR045070">
    <property type="entry name" value="MATE_MepA-like"/>
</dbReference>
<evidence type="ECO:0000256" key="2">
    <source>
        <dbReference type="ARBA" id="ARBA00008417"/>
    </source>
</evidence>
<evidence type="ECO:0000256" key="6">
    <source>
        <dbReference type="ARBA" id="ARBA00022475"/>
    </source>
</evidence>